<evidence type="ECO:0000256" key="3">
    <source>
        <dbReference type="ARBA" id="ARBA00023163"/>
    </source>
</evidence>
<dbReference type="GO" id="GO:0003677">
    <property type="term" value="F:DNA binding"/>
    <property type="evidence" value="ECO:0007669"/>
    <property type="project" value="UniProtKB-KW"/>
</dbReference>
<dbReference type="PROSITE" id="PS50987">
    <property type="entry name" value="HTH_ARSR_2"/>
    <property type="match status" value="1"/>
</dbReference>
<dbReference type="NCBIfam" id="NF033788">
    <property type="entry name" value="HTH_metalloreg"/>
    <property type="match status" value="1"/>
</dbReference>
<dbReference type="AlphaFoldDB" id="A0A1F6X0C4"/>
<dbReference type="EMBL" id="MFUP01000012">
    <property type="protein sequence ID" value="OGI87474.1"/>
    <property type="molecule type" value="Genomic_DNA"/>
</dbReference>
<sequence length="109" mass="12525">MKKKLSFLSQEDLSVIKSATLPFRALNHKLRQQILAIIDEAQRKGKKICVTDIYVNLREEQSVISQHLAILRKVGVVKTERNGKFIYYFVDKNKVREIVGKAKELAGIK</sequence>
<name>A0A1F6X0C4_9BACT</name>
<dbReference type="InterPro" id="IPR001845">
    <property type="entry name" value="HTH_ArsR_DNA-bd_dom"/>
</dbReference>
<dbReference type="InterPro" id="IPR036390">
    <property type="entry name" value="WH_DNA-bd_sf"/>
</dbReference>
<dbReference type="PANTHER" id="PTHR43132">
    <property type="entry name" value="ARSENICAL RESISTANCE OPERON REPRESSOR ARSR-RELATED"/>
    <property type="match status" value="1"/>
</dbReference>
<reference evidence="5 6" key="1">
    <citation type="journal article" date="2016" name="Nat. Commun.">
        <title>Thousands of microbial genomes shed light on interconnected biogeochemical processes in an aquifer system.</title>
        <authorList>
            <person name="Anantharaman K."/>
            <person name="Brown C.T."/>
            <person name="Hug L.A."/>
            <person name="Sharon I."/>
            <person name="Castelle C.J."/>
            <person name="Probst A.J."/>
            <person name="Thomas B.C."/>
            <person name="Singh A."/>
            <person name="Wilkins M.J."/>
            <person name="Karaoz U."/>
            <person name="Brodie E.L."/>
            <person name="Williams K.H."/>
            <person name="Hubbard S.S."/>
            <person name="Banfield J.F."/>
        </authorList>
    </citation>
    <scope>NUCLEOTIDE SEQUENCE [LARGE SCALE GENOMIC DNA]</scope>
</reference>
<evidence type="ECO:0000256" key="1">
    <source>
        <dbReference type="ARBA" id="ARBA00023015"/>
    </source>
</evidence>
<evidence type="ECO:0000313" key="5">
    <source>
        <dbReference type="EMBL" id="OGI87474.1"/>
    </source>
</evidence>
<evidence type="ECO:0000259" key="4">
    <source>
        <dbReference type="PROSITE" id="PS50987"/>
    </source>
</evidence>
<keyword evidence="2" id="KW-0238">DNA-binding</keyword>
<evidence type="ECO:0000313" key="6">
    <source>
        <dbReference type="Proteomes" id="UP000185809"/>
    </source>
</evidence>
<dbReference type="Proteomes" id="UP000185809">
    <property type="component" value="Unassembled WGS sequence"/>
</dbReference>
<dbReference type="InterPro" id="IPR051011">
    <property type="entry name" value="Metal_resp_trans_reg"/>
</dbReference>
<dbReference type="PRINTS" id="PR00778">
    <property type="entry name" value="HTHARSR"/>
</dbReference>
<dbReference type="Pfam" id="PF01022">
    <property type="entry name" value="HTH_5"/>
    <property type="match status" value="1"/>
</dbReference>
<dbReference type="CDD" id="cd00090">
    <property type="entry name" value="HTH_ARSR"/>
    <property type="match status" value="1"/>
</dbReference>
<dbReference type="SUPFAM" id="SSF46785">
    <property type="entry name" value="Winged helix' DNA-binding domain"/>
    <property type="match status" value="1"/>
</dbReference>
<proteinExistence type="predicted"/>
<feature type="domain" description="HTH arsR-type" evidence="4">
    <location>
        <begin position="11"/>
        <end position="109"/>
    </location>
</feature>
<keyword evidence="1" id="KW-0805">Transcription regulation</keyword>
<protein>
    <recommendedName>
        <fullName evidence="4">HTH arsR-type domain-containing protein</fullName>
    </recommendedName>
</protein>
<dbReference type="InterPro" id="IPR036388">
    <property type="entry name" value="WH-like_DNA-bd_sf"/>
</dbReference>
<dbReference type="PANTHER" id="PTHR43132:SF2">
    <property type="entry name" value="ARSENICAL RESISTANCE OPERON REPRESSOR ARSR-RELATED"/>
    <property type="match status" value="1"/>
</dbReference>
<dbReference type="InterPro" id="IPR011991">
    <property type="entry name" value="ArsR-like_HTH"/>
</dbReference>
<evidence type="ECO:0000256" key="2">
    <source>
        <dbReference type="ARBA" id="ARBA00023125"/>
    </source>
</evidence>
<comment type="caution">
    <text evidence="5">The sequence shown here is derived from an EMBL/GenBank/DDBJ whole genome shotgun (WGS) entry which is preliminary data.</text>
</comment>
<organism evidence="5 6">
    <name type="scientific">Candidatus Nomurabacteria bacterium RIFCSPLOWO2_01_FULL_33_24</name>
    <dbReference type="NCBI Taxonomy" id="1801765"/>
    <lineage>
        <taxon>Bacteria</taxon>
        <taxon>Candidatus Nomuraibacteriota</taxon>
    </lineage>
</organism>
<accession>A0A1F6X0C4</accession>
<dbReference type="SMART" id="SM00418">
    <property type="entry name" value="HTH_ARSR"/>
    <property type="match status" value="1"/>
</dbReference>
<gene>
    <name evidence="5" type="ORF">A2995_01245</name>
</gene>
<dbReference type="Gene3D" id="1.10.10.10">
    <property type="entry name" value="Winged helix-like DNA-binding domain superfamily/Winged helix DNA-binding domain"/>
    <property type="match status" value="1"/>
</dbReference>
<dbReference type="GO" id="GO:0003700">
    <property type="term" value="F:DNA-binding transcription factor activity"/>
    <property type="evidence" value="ECO:0007669"/>
    <property type="project" value="InterPro"/>
</dbReference>
<keyword evidence="3" id="KW-0804">Transcription</keyword>